<dbReference type="STRING" id="71784.A0A1Y2BJ34"/>
<dbReference type="GO" id="GO:0051028">
    <property type="term" value="P:mRNA transport"/>
    <property type="evidence" value="ECO:0007669"/>
    <property type="project" value="UniProtKB-KW"/>
</dbReference>
<dbReference type="GO" id="GO:0005643">
    <property type="term" value="C:nuclear pore"/>
    <property type="evidence" value="ECO:0007669"/>
    <property type="project" value="UniProtKB-SubCell"/>
</dbReference>
<dbReference type="OrthoDB" id="185618at2759"/>
<dbReference type="Pfam" id="PF00638">
    <property type="entry name" value="Ran_BP1"/>
    <property type="match status" value="1"/>
</dbReference>
<evidence type="ECO:0000256" key="8">
    <source>
        <dbReference type="SAM" id="MobiDB-lite"/>
    </source>
</evidence>
<dbReference type="Pfam" id="PF08911">
    <property type="entry name" value="NUP50"/>
    <property type="match status" value="1"/>
</dbReference>
<feature type="region of interest" description="Disordered" evidence="8">
    <location>
        <begin position="1"/>
        <end position="127"/>
    </location>
</feature>
<dbReference type="AlphaFoldDB" id="A0A1Y2BJ34"/>
<feature type="compositionally biased region" description="Basic and acidic residues" evidence="8">
    <location>
        <begin position="1"/>
        <end position="18"/>
    </location>
</feature>
<evidence type="ECO:0000256" key="5">
    <source>
        <dbReference type="ARBA" id="ARBA00023010"/>
    </source>
</evidence>
<evidence type="ECO:0000256" key="6">
    <source>
        <dbReference type="ARBA" id="ARBA00023132"/>
    </source>
</evidence>
<feature type="compositionally biased region" description="Polar residues" evidence="8">
    <location>
        <begin position="266"/>
        <end position="287"/>
    </location>
</feature>
<dbReference type="Gene3D" id="2.30.29.30">
    <property type="entry name" value="Pleckstrin-homology domain (PH domain)/Phosphotyrosine-binding domain (PTB)"/>
    <property type="match status" value="1"/>
</dbReference>
<keyword evidence="2" id="KW-0813">Transport</keyword>
<feature type="compositionally biased region" description="Low complexity" evidence="8">
    <location>
        <begin position="659"/>
        <end position="709"/>
    </location>
</feature>
<feature type="compositionally biased region" description="Low complexity" evidence="8">
    <location>
        <begin position="606"/>
        <end position="628"/>
    </location>
</feature>
<name>A0A1Y2BJ34_9TREE</name>
<feature type="compositionally biased region" description="Polar residues" evidence="8">
    <location>
        <begin position="500"/>
        <end position="510"/>
    </location>
</feature>
<evidence type="ECO:0000256" key="3">
    <source>
        <dbReference type="ARBA" id="ARBA00022816"/>
    </source>
</evidence>
<feature type="region of interest" description="Disordered" evidence="8">
    <location>
        <begin position="139"/>
        <end position="289"/>
    </location>
</feature>
<evidence type="ECO:0000256" key="1">
    <source>
        <dbReference type="ARBA" id="ARBA00004567"/>
    </source>
</evidence>
<dbReference type="InterPro" id="IPR015007">
    <property type="entry name" value="NUP2/50/61"/>
</dbReference>
<reference evidence="10 11" key="1">
    <citation type="submission" date="2016-07" db="EMBL/GenBank/DDBJ databases">
        <title>Pervasive Adenine N6-methylation of Active Genes in Fungi.</title>
        <authorList>
            <consortium name="DOE Joint Genome Institute"/>
            <person name="Mondo S.J."/>
            <person name="Dannebaum R.O."/>
            <person name="Kuo R.C."/>
            <person name="Labutti K."/>
            <person name="Haridas S."/>
            <person name="Kuo A."/>
            <person name="Salamov A."/>
            <person name="Ahrendt S.R."/>
            <person name="Lipzen A."/>
            <person name="Sullivan W."/>
            <person name="Andreopoulos W.B."/>
            <person name="Clum A."/>
            <person name="Lindquist E."/>
            <person name="Daum C."/>
            <person name="Ramamoorthy G.K."/>
            <person name="Gryganskyi A."/>
            <person name="Culley D."/>
            <person name="Magnuson J.K."/>
            <person name="James T.Y."/>
            <person name="O'Malley M.A."/>
            <person name="Stajich J.E."/>
            <person name="Spatafora J.W."/>
            <person name="Visel A."/>
            <person name="Grigoriev I.V."/>
        </authorList>
    </citation>
    <scope>NUCLEOTIDE SEQUENCE [LARGE SCALE GENOMIC DNA]</scope>
    <source>
        <strain evidence="10 11">68-887.2</strain>
    </source>
</reference>
<dbReference type="GO" id="GO:0015031">
    <property type="term" value="P:protein transport"/>
    <property type="evidence" value="ECO:0007669"/>
    <property type="project" value="UniProtKB-KW"/>
</dbReference>
<keyword evidence="6" id="KW-0906">Nuclear pore complex</keyword>
<sequence length="831" mass="83117">MAKRGADNQLTKDDRSDGENEDEAGLRDTPLAPKEGRQIRGLPKRRAQAAETLSVESQAPSASGPATPSNPFASGGFSFGANTTKPTSFGTSSSSDLPAKPAAQTPSFSFGSAASAAPASSSPAPAKSPFAGFSFAAPVPSSSDAAKPTPSFGFGTTAAASSLANPSSSESQSVIPNADKAGFSSASGSTPLFGSQPGASTGFSFGGSATGLSSSSPFSFGAKPVSSEPSSSATVNKSSAPASPPDLGSQAAAPIPPSTGVAPTPSEGSSRTNGASVNGLSPSQSSLPAEGEVTYYTSIRGLNTSILSFLTSKVENDPFIDLSSALGSLQKQYQKYLAEVEDKAEWRPAGSKSAANGTVNGSAESSSAPKPPSLPSVPTNIFTPGLSSSTPAKSATPPPAGTGFVPKTSTASSSSSSPFQFGGAPKSTTTPKPSAEVTKLVEDAIADKPEEESAESLPPTTEPPKFQFGASSAAPASTPSKTGSLFSFAPSAPLHPATPESKTFAPSSNVEAAGSTPPPAKLGKFGPGGSQPQLAFGGAKTSPVASTSPSSQKATGFGFGASASSSSSSAPSFGFGSNGSAGFSFGAKPASEAAPSVTPSFSFGGKPSSDTAASSTPSFSFGSKPSSAAAPTFSFGLTSSTSKPIFSLGSDPDKPPPTTASASTLTSSTPAFSFGASTSTAPSTALPSAEGSAEATPEPSSPSKNFAEIGGAGEENEETVMEMRGKLYHFEEGANKLDGLGVLKVKRTKSDEGDSDSRKRRLLMRADGNGNIVLNMAITKQFEPTTDNAWVKFLGFDAKGTGRPYSLRVKTAQAATELVEALKKEVADIKE</sequence>
<feature type="compositionally biased region" description="Low complexity" evidence="8">
    <location>
        <begin position="469"/>
        <end position="484"/>
    </location>
</feature>
<dbReference type="InterPro" id="IPR053074">
    <property type="entry name" value="NPC_Nucleoporin"/>
</dbReference>
<keyword evidence="11" id="KW-1185">Reference proteome</keyword>
<feature type="compositionally biased region" description="Low complexity" evidence="8">
    <location>
        <begin position="408"/>
        <end position="417"/>
    </location>
</feature>
<feature type="compositionally biased region" description="Polar residues" evidence="8">
    <location>
        <begin position="54"/>
        <end position="72"/>
    </location>
</feature>
<feature type="compositionally biased region" description="Low complexity" evidence="8">
    <location>
        <begin position="139"/>
        <end position="148"/>
    </location>
</feature>
<feature type="compositionally biased region" description="Low complexity" evidence="8">
    <location>
        <begin position="158"/>
        <end position="173"/>
    </location>
</feature>
<dbReference type="SUPFAM" id="SSF50729">
    <property type="entry name" value="PH domain-like"/>
    <property type="match status" value="1"/>
</dbReference>
<dbReference type="InParanoid" id="A0A1Y2BJ34"/>
<protein>
    <recommendedName>
        <fullName evidence="9">RanBD1 domain-containing protein</fullName>
    </recommendedName>
</protein>
<keyword evidence="3" id="KW-0509">mRNA transport</keyword>
<feature type="compositionally biased region" description="Basic and acidic residues" evidence="8">
    <location>
        <begin position="439"/>
        <end position="448"/>
    </location>
</feature>
<dbReference type="PANTHER" id="PTHR38697:SF1">
    <property type="entry name" value="NUCLEAR PORE COMPLEX PROTEIN SIMILAR TO S. CEREVISIAE NUP2 (EUROFUNG)"/>
    <property type="match status" value="1"/>
</dbReference>
<feature type="compositionally biased region" description="Low complexity" evidence="8">
    <location>
        <begin position="106"/>
        <end position="127"/>
    </location>
</feature>
<feature type="compositionally biased region" description="Polar residues" evidence="8">
    <location>
        <begin position="184"/>
        <end position="193"/>
    </location>
</feature>
<evidence type="ECO:0000256" key="7">
    <source>
        <dbReference type="ARBA" id="ARBA00023242"/>
    </source>
</evidence>
<keyword evidence="5" id="KW-0811">Translocation</keyword>
<gene>
    <name evidence="10" type="ORF">BCR39DRAFT_518540</name>
</gene>
<dbReference type="PROSITE" id="PS50196">
    <property type="entry name" value="RANBD1"/>
    <property type="match status" value="1"/>
</dbReference>
<dbReference type="SMART" id="SM00160">
    <property type="entry name" value="RanBD"/>
    <property type="match status" value="1"/>
</dbReference>
<dbReference type="CDD" id="cd13170">
    <property type="entry name" value="RanBD_NUP50"/>
    <property type="match status" value="1"/>
</dbReference>
<dbReference type="EMBL" id="MCFC01000004">
    <property type="protein sequence ID" value="ORY34115.1"/>
    <property type="molecule type" value="Genomic_DNA"/>
</dbReference>
<dbReference type="Proteomes" id="UP000193986">
    <property type="component" value="Unassembled WGS sequence"/>
</dbReference>
<keyword evidence="7" id="KW-0539">Nucleus</keyword>
<evidence type="ECO:0000256" key="2">
    <source>
        <dbReference type="ARBA" id="ARBA00022448"/>
    </source>
</evidence>
<feature type="domain" description="RanBD1" evidence="9">
    <location>
        <begin position="712"/>
        <end position="831"/>
    </location>
</feature>
<feature type="region of interest" description="Disordered" evidence="8">
    <location>
        <begin position="343"/>
        <end position="628"/>
    </location>
</feature>
<evidence type="ECO:0000313" key="10">
    <source>
        <dbReference type="EMBL" id="ORY34115.1"/>
    </source>
</evidence>
<comment type="caution">
    <text evidence="10">The sequence shown here is derived from an EMBL/GenBank/DDBJ whole genome shotgun (WGS) entry which is preliminary data.</text>
</comment>
<feature type="compositionally biased region" description="Polar residues" evidence="8">
    <location>
        <begin position="543"/>
        <end position="554"/>
    </location>
</feature>
<accession>A0A1Y2BJ34</accession>
<evidence type="ECO:0000313" key="11">
    <source>
        <dbReference type="Proteomes" id="UP000193986"/>
    </source>
</evidence>
<dbReference type="InterPro" id="IPR000156">
    <property type="entry name" value="Ran_bind_dom"/>
</dbReference>
<feature type="compositionally biased region" description="Low complexity" evidence="8">
    <location>
        <begin position="210"/>
        <end position="221"/>
    </location>
</feature>
<feature type="compositionally biased region" description="Polar residues" evidence="8">
    <location>
        <begin position="80"/>
        <end position="96"/>
    </location>
</feature>
<feature type="region of interest" description="Disordered" evidence="8">
    <location>
        <begin position="644"/>
        <end position="714"/>
    </location>
</feature>
<comment type="subcellular location">
    <subcellularLocation>
        <location evidence="1">Nucleus</location>
        <location evidence="1">Nuclear pore complex</location>
    </subcellularLocation>
</comment>
<evidence type="ECO:0000259" key="9">
    <source>
        <dbReference type="PROSITE" id="PS50196"/>
    </source>
</evidence>
<proteinExistence type="predicted"/>
<organism evidence="10 11">
    <name type="scientific">Naematelia encephala</name>
    <dbReference type="NCBI Taxonomy" id="71784"/>
    <lineage>
        <taxon>Eukaryota</taxon>
        <taxon>Fungi</taxon>
        <taxon>Dikarya</taxon>
        <taxon>Basidiomycota</taxon>
        <taxon>Agaricomycotina</taxon>
        <taxon>Tremellomycetes</taxon>
        <taxon>Tremellales</taxon>
        <taxon>Naemateliaceae</taxon>
        <taxon>Naematelia</taxon>
    </lineage>
</organism>
<feature type="compositionally biased region" description="Low complexity" evidence="8">
    <location>
        <begin position="560"/>
        <end position="587"/>
    </location>
</feature>
<dbReference type="PANTHER" id="PTHR38697">
    <property type="entry name" value="NUCLEAR PORE COMPLEX PROTEIN SIMILAR TO S. CEREVISIAE NUP2 (EUROFUNG)"/>
    <property type="match status" value="1"/>
</dbReference>
<feature type="compositionally biased region" description="Polar residues" evidence="8">
    <location>
        <begin position="227"/>
        <end position="241"/>
    </location>
</feature>
<feature type="compositionally biased region" description="Polar residues" evidence="8">
    <location>
        <begin position="353"/>
        <end position="364"/>
    </location>
</feature>
<dbReference type="InterPro" id="IPR011993">
    <property type="entry name" value="PH-like_dom_sf"/>
</dbReference>
<keyword evidence="4" id="KW-0653">Protein transport</keyword>
<evidence type="ECO:0000256" key="4">
    <source>
        <dbReference type="ARBA" id="ARBA00022927"/>
    </source>
</evidence>